<dbReference type="RefSeq" id="WP_096496388.1">
    <property type="nucleotide sequence ID" value="NZ_CP023445.1"/>
</dbReference>
<organism evidence="2 3">
    <name type="scientific">Actinosynnema pretiosum</name>
    <dbReference type="NCBI Taxonomy" id="42197"/>
    <lineage>
        <taxon>Bacteria</taxon>
        <taxon>Bacillati</taxon>
        <taxon>Actinomycetota</taxon>
        <taxon>Actinomycetes</taxon>
        <taxon>Pseudonocardiales</taxon>
        <taxon>Pseudonocardiaceae</taxon>
        <taxon>Actinosynnema</taxon>
    </lineage>
</organism>
<dbReference type="AlphaFoldDB" id="A0A290ZCB9"/>
<evidence type="ECO:0000313" key="3">
    <source>
        <dbReference type="Proteomes" id="UP000218505"/>
    </source>
</evidence>
<feature type="domain" description="DUF397" evidence="1">
    <location>
        <begin position="4"/>
        <end position="56"/>
    </location>
</feature>
<accession>A0A290ZCB9</accession>
<name>A0A290ZCB9_9PSEU</name>
<sequence length="63" mass="6771">MYQNWRKGSRTTATGADCVEIARDGELTAVRDTKNRAGGLLEFGPREWARFAGGAKGGALDGR</sequence>
<dbReference type="Pfam" id="PF04149">
    <property type="entry name" value="DUF397"/>
    <property type="match status" value="1"/>
</dbReference>
<dbReference type="InterPro" id="IPR007278">
    <property type="entry name" value="DUF397"/>
</dbReference>
<protein>
    <submittedName>
        <fullName evidence="2">DUF397 domain-containing protein</fullName>
    </submittedName>
</protein>
<dbReference type="Proteomes" id="UP000218505">
    <property type="component" value="Chromosome"/>
</dbReference>
<reference evidence="2" key="1">
    <citation type="submission" date="2017-09" db="EMBL/GenBank/DDBJ databases">
        <title>Complete Genome Sequence of ansamitocin-producing Bacterium Actinosynnema pretiosum X47.</title>
        <authorList>
            <person name="Cao G."/>
            <person name="Zong G."/>
            <person name="Zhong C."/>
            <person name="Fu J."/>
        </authorList>
    </citation>
    <scope>NUCLEOTIDE SEQUENCE [LARGE SCALE GENOMIC DNA]</scope>
    <source>
        <strain evidence="2">X47</strain>
    </source>
</reference>
<gene>
    <name evidence="2" type="ORF">CNX65_27820</name>
</gene>
<proteinExistence type="predicted"/>
<keyword evidence="3" id="KW-1185">Reference proteome</keyword>
<dbReference type="EMBL" id="CP023445">
    <property type="protein sequence ID" value="ATE56619.1"/>
    <property type="molecule type" value="Genomic_DNA"/>
</dbReference>
<evidence type="ECO:0000313" key="2">
    <source>
        <dbReference type="EMBL" id="ATE56619.1"/>
    </source>
</evidence>
<evidence type="ECO:0000259" key="1">
    <source>
        <dbReference type="Pfam" id="PF04149"/>
    </source>
</evidence>
<dbReference type="KEGG" id="apre:CNX65_27820"/>